<reference evidence="3 4" key="1">
    <citation type="submission" date="2020-08" db="EMBL/GenBank/DDBJ databases">
        <title>Sequencing the genomes of 1000 actinobacteria strains.</title>
        <authorList>
            <person name="Klenk H.-P."/>
        </authorList>
    </citation>
    <scope>NUCLEOTIDE SEQUENCE [LARGE SCALE GENOMIC DNA]</scope>
    <source>
        <strain evidence="3 4">DSM 45507</strain>
    </source>
</reference>
<dbReference type="EMBL" id="JACHMB010000001">
    <property type="protein sequence ID" value="MBB5773676.1"/>
    <property type="molecule type" value="Genomic_DNA"/>
</dbReference>
<name>A0A7W9FY76_9ACTN</name>
<feature type="domain" description="VWFA" evidence="2">
    <location>
        <begin position="42"/>
        <end position="222"/>
    </location>
</feature>
<organism evidence="3 4">
    <name type="scientific">Nonomuraea jabiensis</name>
    <dbReference type="NCBI Taxonomy" id="882448"/>
    <lineage>
        <taxon>Bacteria</taxon>
        <taxon>Bacillati</taxon>
        <taxon>Actinomycetota</taxon>
        <taxon>Actinomycetes</taxon>
        <taxon>Streptosporangiales</taxon>
        <taxon>Streptosporangiaceae</taxon>
        <taxon>Nonomuraea</taxon>
    </lineage>
</organism>
<dbReference type="SUPFAM" id="SSF53300">
    <property type="entry name" value="vWA-like"/>
    <property type="match status" value="1"/>
</dbReference>
<evidence type="ECO:0000313" key="4">
    <source>
        <dbReference type="Proteomes" id="UP000579153"/>
    </source>
</evidence>
<evidence type="ECO:0000256" key="1">
    <source>
        <dbReference type="SAM" id="MobiDB-lite"/>
    </source>
</evidence>
<dbReference type="InterPro" id="IPR036465">
    <property type="entry name" value="vWFA_dom_sf"/>
</dbReference>
<evidence type="ECO:0000259" key="2">
    <source>
        <dbReference type="PROSITE" id="PS50234"/>
    </source>
</evidence>
<dbReference type="AlphaFoldDB" id="A0A7W9FY76"/>
<proteinExistence type="predicted"/>
<sequence length="243" mass="26398">MSEKLVGFVLRKKMARRQPLSADPSSETPMAARQRRPPRPLPVFVLADISGSMHGEKIAVLNDSMRVMFSAFATEDSPRGQIHVAVVTFGGDEARLHMPLIPASQAEWSEVVAGGRTPLGDALDLTRQLIEDPEVVPESAFTPALVLVSDGAPTDDWEAPLDALLSEGRAAKAVRLAMGIGSDRTPEAEHVLTTFATPGWDVLRADQVDEIARSFRWVTAKVTSQFRQVTGRVAPRLQDLDAP</sequence>
<evidence type="ECO:0000313" key="3">
    <source>
        <dbReference type="EMBL" id="MBB5773676.1"/>
    </source>
</evidence>
<dbReference type="Pfam" id="PF13519">
    <property type="entry name" value="VWA_2"/>
    <property type="match status" value="1"/>
</dbReference>
<comment type="caution">
    <text evidence="3">The sequence shown here is derived from an EMBL/GenBank/DDBJ whole genome shotgun (WGS) entry which is preliminary data.</text>
</comment>
<dbReference type="InterPro" id="IPR002035">
    <property type="entry name" value="VWF_A"/>
</dbReference>
<gene>
    <name evidence="3" type="ORF">HD596_000432</name>
</gene>
<accession>A0A7W9FY76</accession>
<dbReference type="Gene3D" id="3.40.50.410">
    <property type="entry name" value="von Willebrand factor, type A domain"/>
    <property type="match status" value="1"/>
</dbReference>
<dbReference type="Proteomes" id="UP000579153">
    <property type="component" value="Unassembled WGS sequence"/>
</dbReference>
<keyword evidence="4" id="KW-1185">Reference proteome</keyword>
<dbReference type="PROSITE" id="PS50234">
    <property type="entry name" value="VWFA"/>
    <property type="match status" value="1"/>
</dbReference>
<dbReference type="RefSeq" id="WP_185067625.1">
    <property type="nucleotide sequence ID" value="NZ_JACHMB010000001.1"/>
</dbReference>
<protein>
    <submittedName>
        <fullName evidence="3">Uncharacterized protein YegL</fullName>
    </submittedName>
</protein>
<dbReference type="SMART" id="SM00327">
    <property type="entry name" value="VWA"/>
    <property type="match status" value="1"/>
</dbReference>
<feature type="region of interest" description="Disordered" evidence="1">
    <location>
        <begin position="16"/>
        <end position="37"/>
    </location>
</feature>